<evidence type="ECO:0000256" key="1">
    <source>
        <dbReference type="SAM" id="MobiDB-lite"/>
    </source>
</evidence>
<feature type="region of interest" description="Disordered" evidence="1">
    <location>
        <begin position="125"/>
        <end position="198"/>
    </location>
</feature>
<organism evidence="2 3">
    <name type="scientific">Colletotrichum simmondsii</name>
    <dbReference type="NCBI Taxonomy" id="703756"/>
    <lineage>
        <taxon>Eukaryota</taxon>
        <taxon>Fungi</taxon>
        <taxon>Dikarya</taxon>
        <taxon>Ascomycota</taxon>
        <taxon>Pezizomycotina</taxon>
        <taxon>Sordariomycetes</taxon>
        <taxon>Hypocreomycetidae</taxon>
        <taxon>Glomerellales</taxon>
        <taxon>Glomerellaceae</taxon>
        <taxon>Colletotrichum</taxon>
        <taxon>Colletotrichum acutatum species complex</taxon>
    </lineage>
</organism>
<accession>A0A135S0W5</accession>
<feature type="region of interest" description="Disordered" evidence="1">
    <location>
        <begin position="382"/>
        <end position="418"/>
    </location>
</feature>
<name>A0A135S0W5_9PEZI</name>
<proteinExistence type="predicted"/>
<feature type="compositionally biased region" description="Low complexity" evidence="1">
    <location>
        <begin position="162"/>
        <end position="174"/>
    </location>
</feature>
<keyword evidence="3" id="KW-1185">Reference proteome</keyword>
<dbReference type="AlphaFoldDB" id="A0A135S0W5"/>
<feature type="region of interest" description="Disordered" evidence="1">
    <location>
        <begin position="242"/>
        <end position="264"/>
    </location>
</feature>
<evidence type="ECO:0000313" key="2">
    <source>
        <dbReference type="EMBL" id="KXH29545.1"/>
    </source>
</evidence>
<dbReference type="OrthoDB" id="5138733at2759"/>
<sequence length="601" mass="67350">MANTISPASIPPITQLREQLDYGDPHLPRCQAFYDSVRAFRKTYETSQGWEGNTIHEWRIREHRSALAEMARAFLELHGNGQLFWPDDNTKGKANKLKYSTDGKLIRSIMQQLFWRLNLQQHRNEKYKKNKEKASSVDRMSGRGLSHEDPIDVDVFEDRPESPSTSGKPSASSSNTFVNSTIHPQHIDPSVIDPSLGDAEQRLPDEREVSSDPYRVPESPEIHVQNAPNLYTFASISSAAPNDDRQFAPYADMGPPPKRPRLDKTKPSRIITIKAPKKLRAEKSAIGLRTHRSSPRKRTIRQPENSATAEQLSAIFDSLSSPEIADDSIPFESQPVPGAASSTGLRVRLNPLRATVENVTDEDLATNAYVDERIIELRKETEMHQPQPEETCNKNEPPAPVQPAEAAPDTPLTPHPTVTAAPQYEKSAAALPEAVKSAEAIVQQPPSVQQPPPIAQQPPIVDRQLKDASVRPSEVDFMYRVVTSYPTRQSCIWEPEGSFRSKTLAEVVEELPKLPLRFEWSELNYLLFRLEARNTAVAESVPCGKEGKFESLKRSLTRFIRACIAETPPGESLSVLLEIEPLTSLDAVKKAEELEDIDFDW</sequence>
<feature type="compositionally biased region" description="Basic residues" evidence="1">
    <location>
        <begin position="289"/>
        <end position="300"/>
    </location>
</feature>
<dbReference type="EMBL" id="JFBX01000750">
    <property type="protein sequence ID" value="KXH29545.1"/>
    <property type="molecule type" value="Genomic_DNA"/>
</dbReference>
<comment type="caution">
    <text evidence="2">The sequence shown here is derived from an EMBL/GenBank/DDBJ whole genome shotgun (WGS) entry which is preliminary data.</text>
</comment>
<feature type="compositionally biased region" description="Basic and acidic residues" evidence="1">
    <location>
        <begin position="145"/>
        <end position="161"/>
    </location>
</feature>
<reference evidence="2 3" key="1">
    <citation type="submission" date="2014-02" db="EMBL/GenBank/DDBJ databases">
        <title>The genome sequence of Colletotrichum simmondsii CBS122122.</title>
        <authorList>
            <person name="Baroncelli R."/>
            <person name="Thon M.R."/>
        </authorList>
    </citation>
    <scope>NUCLEOTIDE SEQUENCE [LARGE SCALE GENOMIC DNA]</scope>
    <source>
        <strain evidence="2 3">CBS122122</strain>
    </source>
</reference>
<gene>
    <name evidence="2" type="ORF">CSIM01_06278</name>
</gene>
<dbReference type="Proteomes" id="UP000070328">
    <property type="component" value="Unassembled WGS sequence"/>
</dbReference>
<protein>
    <submittedName>
        <fullName evidence="2">Uncharacterized protein</fullName>
    </submittedName>
</protein>
<feature type="region of interest" description="Disordered" evidence="1">
    <location>
        <begin position="289"/>
        <end position="309"/>
    </location>
</feature>
<evidence type="ECO:0000313" key="3">
    <source>
        <dbReference type="Proteomes" id="UP000070328"/>
    </source>
</evidence>